<feature type="domain" description="A20-type" evidence="4">
    <location>
        <begin position="54"/>
        <end position="88"/>
    </location>
</feature>
<dbReference type="PROSITE" id="PS51036">
    <property type="entry name" value="ZF_A20"/>
    <property type="match status" value="1"/>
</dbReference>
<protein>
    <recommendedName>
        <fullName evidence="8">Rab5 GDP/GTP exchange factor</fullName>
    </recommendedName>
</protein>
<gene>
    <name evidence="6" type="ORF">PEVE_00031070</name>
</gene>
<dbReference type="Pfam" id="PF01754">
    <property type="entry name" value="zf-A20"/>
    <property type="match status" value="1"/>
</dbReference>
<dbReference type="InterPro" id="IPR003123">
    <property type="entry name" value="VPS9"/>
</dbReference>
<dbReference type="Pfam" id="PF18151">
    <property type="entry name" value="DUF5601"/>
    <property type="match status" value="1"/>
</dbReference>
<dbReference type="SMART" id="SM00259">
    <property type="entry name" value="ZnF_A20"/>
    <property type="match status" value="1"/>
</dbReference>
<evidence type="ECO:0000313" key="7">
    <source>
        <dbReference type="Proteomes" id="UP001159427"/>
    </source>
</evidence>
<evidence type="ECO:0008006" key="8">
    <source>
        <dbReference type="Google" id="ProtNLM"/>
    </source>
</evidence>
<dbReference type="PANTHER" id="PTHR23101:SF122">
    <property type="entry name" value="RABAPTIN-5-ASSOCIATED EXCHANGE FACTOR FOR RAB5"/>
    <property type="match status" value="1"/>
</dbReference>
<dbReference type="Pfam" id="PF02204">
    <property type="entry name" value="VPS9"/>
    <property type="match status" value="1"/>
</dbReference>
<evidence type="ECO:0000256" key="1">
    <source>
        <dbReference type="ARBA" id="ARBA00022723"/>
    </source>
</evidence>
<dbReference type="InterPro" id="IPR002653">
    <property type="entry name" value="Znf_A20"/>
</dbReference>
<dbReference type="Gene3D" id="1.20.5.4770">
    <property type="match status" value="1"/>
</dbReference>
<evidence type="ECO:0000313" key="6">
    <source>
        <dbReference type="EMBL" id="CAH3027221.1"/>
    </source>
</evidence>
<keyword evidence="1" id="KW-0479">Metal-binding</keyword>
<reference evidence="6 7" key="1">
    <citation type="submission" date="2022-05" db="EMBL/GenBank/DDBJ databases">
        <authorList>
            <consortium name="Genoscope - CEA"/>
            <person name="William W."/>
        </authorList>
    </citation>
    <scope>NUCLEOTIDE SEQUENCE [LARGE SCALE GENOMIC DNA]</scope>
</reference>
<dbReference type="SUPFAM" id="SSF57716">
    <property type="entry name" value="Glucocorticoid receptor-like (DNA-binding domain)"/>
    <property type="match status" value="1"/>
</dbReference>
<keyword evidence="2" id="KW-0863">Zinc-finger</keyword>
<organism evidence="6 7">
    <name type="scientific">Porites evermanni</name>
    <dbReference type="NCBI Taxonomy" id="104178"/>
    <lineage>
        <taxon>Eukaryota</taxon>
        <taxon>Metazoa</taxon>
        <taxon>Cnidaria</taxon>
        <taxon>Anthozoa</taxon>
        <taxon>Hexacorallia</taxon>
        <taxon>Scleractinia</taxon>
        <taxon>Fungiina</taxon>
        <taxon>Poritidae</taxon>
        <taxon>Porites</taxon>
    </lineage>
</organism>
<accession>A0ABN8MFH5</accession>
<sequence>KHSKQNGEVIDSVDGTLLRVDKCLWSDPFLTRSDSHEAMADRGKTRSKIYERLNNPELRCKTGCGFYGNPAWKGYCSVCYREVYLKQQRARAASQSREVALAGGSQNLRAEVAREEPEETGKLKFNKFEEKKKFQLESKKQSVKNLFKKSPGRNVLPDGSPTANFTPSPVEVPKAAAGFREFLKTLKKPAAQDVNDKCKVFVQRMLNNPTLSVDEQSEMVHDFYGAMSEHLQSHPLFQNQPPEVIDRTLDGVEKHIMTKLYRAVFCPPSTDDEARDLANQKRIRSFNWISPQHLDAAINPDNQKVQQLIEDSQQDLVEINTKRAPQDKLACVVRCCKKIFKIIHLSTPVGGAVSADDFLPCLIYVVLKANPTMLHSNVQYISRFCNPNKLMMGEAGYYFTNLCCAVSFIEKLDAQALSITQEEFNRNMYGDETDSSEQSKAKAEPPVTCKGLELMKSNLEMLGTLRERQIKLREDALVLQEQMTEFRNNVVKEVDAILAGTSKGNMYFKPTLSSTDQQPSTSVVAS</sequence>
<dbReference type="InterPro" id="IPR041545">
    <property type="entry name" value="DUF5601"/>
</dbReference>
<proteinExistence type="predicted"/>
<keyword evidence="7" id="KW-1185">Reference proteome</keyword>
<feature type="domain" description="VPS9" evidence="5">
    <location>
        <begin position="273"/>
        <end position="418"/>
    </location>
</feature>
<dbReference type="PROSITE" id="PS51205">
    <property type="entry name" value="VPS9"/>
    <property type="match status" value="1"/>
</dbReference>
<evidence type="ECO:0000256" key="2">
    <source>
        <dbReference type="ARBA" id="ARBA00022771"/>
    </source>
</evidence>
<evidence type="ECO:0000259" key="4">
    <source>
        <dbReference type="PROSITE" id="PS51036"/>
    </source>
</evidence>
<evidence type="ECO:0000259" key="5">
    <source>
        <dbReference type="PROSITE" id="PS51205"/>
    </source>
</evidence>
<keyword evidence="3" id="KW-0862">Zinc</keyword>
<dbReference type="SUPFAM" id="SSF109993">
    <property type="entry name" value="VPS9 domain"/>
    <property type="match status" value="1"/>
</dbReference>
<dbReference type="Gene3D" id="1.20.1050.80">
    <property type="entry name" value="VPS9 domain"/>
    <property type="match status" value="1"/>
</dbReference>
<dbReference type="Gene3D" id="1.10.246.120">
    <property type="match status" value="1"/>
</dbReference>
<dbReference type="EMBL" id="CALNXI010000442">
    <property type="protein sequence ID" value="CAH3027221.1"/>
    <property type="molecule type" value="Genomic_DNA"/>
</dbReference>
<dbReference type="InterPro" id="IPR045046">
    <property type="entry name" value="Vps9-like"/>
</dbReference>
<dbReference type="InterPro" id="IPR037191">
    <property type="entry name" value="VPS9_dom_sf"/>
</dbReference>
<name>A0ABN8MFH5_9CNID</name>
<comment type="caution">
    <text evidence="6">The sequence shown here is derived from an EMBL/GenBank/DDBJ whole genome shotgun (WGS) entry which is preliminary data.</text>
</comment>
<feature type="non-terminal residue" evidence="6">
    <location>
        <position position="1"/>
    </location>
</feature>
<dbReference type="SMART" id="SM00167">
    <property type="entry name" value="VPS9"/>
    <property type="match status" value="1"/>
</dbReference>
<dbReference type="PANTHER" id="PTHR23101">
    <property type="entry name" value="RAB GDP/GTP EXCHANGE FACTOR"/>
    <property type="match status" value="1"/>
</dbReference>
<dbReference type="Proteomes" id="UP001159427">
    <property type="component" value="Unassembled WGS sequence"/>
</dbReference>
<evidence type="ECO:0000256" key="3">
    <source>
        <dbReference type="ARBA" id="ARBA00022833"/>
    </source>
</evidence>